<dbReference type="AlphaFoldDB" id="A0A502GH78"/>
<evidence type="ECO:0000259" key="3">
    <source>
        <dbReference type="Pfam" id="PF07687"/>
    </source>
</evidence>
<dbReference type="GO" id="GO:0016787">
    <property type="term" value="F:hydrolase activity"/>
    <property type="evidence" value="ECO:0007669"/>
    <property type="project" value="UniProtKB-KW"/>
</dbReference>
<feature type="binding site" evidence="2">
    <location>
        <position position="368"/>
    </location>
    <ligand>
        <name>Mn(2+)</name>
        <dbReference type="ChEBI" id="CHEBI:29035"/>
        <label>2</label>
    </ligand>
</feature>
<evidence type="ECO:0000256" key="1">
    <source>
        <dbReference type="ARBA" id="ARBA00022801"/>
    </source>
</evidence>
<gene>
    <name evidence="4" type="ORF">EAH89_00840</name>
</gene>
<name>A0A502GH78_9PROT</name>
<evidence type="ECO:0000256" key="2">
    <source>
        <dbReference type="PIRSR" id="PIRSR005962-1"/>
    </source>
</evidence>
<dbReference type="OrthoDB" id="9777385at2"/>
<keyword evidence="2" id="KW-0479">Metal-binding</keyword>
<keyword evidence="2" id="KW-0464">Manganese</keyword>
<dbReference type="InterPro" id="IPR036264">
    <property type="entry name" value="Bact_exopeptidase_dim_dom"/>
</dbReference>
<dbReference type="InterPro" id="IPR011650">
    <property type="entry name" value="Peptidase_M20_dimer"/>
</dbReference>
<accession>A0A502GH78</accession>
<proteinExistence type="predicted"/>
<dbReference type="InterPro" id="IPR017439">
    <property type="entry name" value="Amidohydrolase"/>
</dbReference>
<feature type="binding site" evidence="2">
    <location>
        <position position="105"/>
    </location>
    <ligand>
        <name>Mn(2+)</name>
        <dbReference type="ChEBI" id="CHEBI:29035"/>
        <label>2</label>
    </ligand>
</feature>
<feature type="binding site" evidence="2">
    <location>
        <position position="140"/>
    </location>
    <ligand>
        <name>Mn(2+)</name>
        <dbReference type="ChEBI" id="CHEBI:29035"/>
        <label>2</label>
    </ligand>
</feature>
<dbReference type="GO" id="GO:0046872">
    <property type="term" value="F:metal ion binding"/>
    <property type="evidence" value="ECO:0007669"/>
    <property type="project" value="UniProtKB-KW"/>
</dbReference>
<dbReference type="Proteomes" id="UP000317078">
    <property type="component" value="Unassembled WGS sequence"/>
</dbReference>
<reference evidence="4 5" key="1">
    <citation type="journal article" date="2019" name="Environ. Microbiol.">
        <title>Species interactions and distinct microbial communities in high Arctic permafrost affected cryosols are associated with the CH4 and CO2 gas fluxes.</title>
        <authorList>
            <person name="Altshuler I."/>
            <person name="Hamel J."/>
            <person name="Turney S."/>
            <person name="Magnuson E."/>
            <person name="Levesque R."/>
            <person name="Greer C."/>
            <person name="Whyte L.G."/>
        </authorList>
    </citation>
    <scope>NUCLEOTIDE SEQUENCE [LARGE SCALE GENOMIC DNA]</scope>
    <source>
        <strain evidence="4 5">S9.3B</strain>
    </source>
</reference>
<comment type="cofactor">
    <cofactor evidence="2">
        <name>Mn(2+)</name>
        <dbReference type="ChEBI" id="CHEBI:29035"/>
    </cofactor>
    <text evidence="2">The Mn(2+) ion enhances activity.</text>
</comment>
<dbReference type="Pfam" id="PF07687">
    <property type="entry name" value="M20_dimer"/>
    <property type="match status" value="1"/>
</dbReference>
<feature type="binding site" evidence="2">
    <location>
        <position position="107"/>
    </location>
    <ligand>
        <name>Mn(2+)</name>
        <dbReference type="ChEBI" id="CHEBI:29035"/>
        <label>2</label>
    </ligand>
</feature>
<dbReference type="Gene3D" id="3.30.70.360">
    <property type="match status" value="1"/>
</dbReference>
<dbReference type="PANTHER" id="PTHR11014:SF63">
    <property type="entry name" value="METALLOPEPTIDASE, PUTATIVE (AFU_ORTHOLOGUE AFUA_6G09600)-RELATED"/>
    <property type="match status" value="1"/>
</dbReference>
<evidence type="ECO:0000313" key="5">
    <source>
        <dbReference type="Proteomes" id="UP000317078"/>
    </source>
</evidence>
<dbReference type="InterPro" id="IPR002933">
    <property type="entry name" value="Peptidase_M20"/>
</dbReference>
<dbReference type="SUPFAM" id="SSF53187">
    <property type="entry name" value="Zn-dependent exopeptidases"/>
    <property type="match status" value="1"/>
</dbReference>
<keyword evidence="5" id="KW-1185">Reference proteome</keyword>
<feature type="binding site" evidence="2">
    <location>
        <position position="166"/>
    </location>
    <ligand>
        <name>Mn(2+)</name>
        <dbReference type="ChEBI" id="CHEBI:29035"/>
        <label>2</label>
    </ligand>
</feature>
<dbReference type="PIRSF" id="PIRSF005962">
    <property type="entry name" value="Pept_M20D_amidohydro"/>
    <property type="match status" value="1"/>
</dbReference>
<sequence length="399" mass="42571">MPRDAVLTEIEGYAEELIAIRRDIHRHPETRFEEVRTAALVAGKLREWGLDVTEKVGVTGVVGTLQGRRPGQRAIGLRADMDALFIEEANGFDHRSTVPGKMHACGHDGHTAMLLGAARYLAQHRDFAGTVQFIFQPAEEAATGAKAMLRDGLFERFPVDAVYGLHNSPGIPVGEFATRAGPILAGADFWGVTFRGTGGHGGAAPHLATDVTVALGHFLLAVHTILPRNLHPTEPAAVSVGHVSGGAFNSPNVMPSEVVVRGTARFFRPEAQAVIRRRLEELARSLAEAHGCTAESFYEPLCPPTVNAAEKVPVARAAAAALVGEGRVGDVPMSTGGEDFAFMLQEKPGAFMRIGNGMNPDGSFHNVHTPHYDFNDAALALGSAYWVSLVQEELGLADG</sequence>
<dbReference type="CDD" id="cd05666">
    <property type="entry name" value="M20_Acy1-like"/>
    <property type="match status" value="1"/>
</dbReference>
<dbReference type="EMBL" id="RCZP01000001">
    <property type="protein sequence ID" value="TPG61141.1"/>
    <property type="molecule type" value="Genomic_DNA"/>
</dbReference>
<comment type="caution">
    <text evidence="4">The sequence shown here is derived from an EMBL/GenBank/DDBJ whole genome shotgun (WGS) entry which is preliminary data.</text>
</comment>
<feature type="domain" description="Peptidase M20 dimerisation" evidence="3">
    <location>
        <begin position="190"/>
        <end position="288"/>
    </location>
</feature>
<dbReference type="SUPFAM" id="SSF55031">
    <property type="entry name" value="Bacterial exopeptidase dimerisation domain"/>
    <property type="match status" value="1"/>
</dbReference>
<dbReference type="NCBIfam" id="TIGR01891">
    <property type="entry name" value="amidohydrolases"/>
    <property type="match status" value="1"/>
</dbReference>
<keyword evidence="1 4" id="KW-0378">Hydrolase</keyword>
<dbReference type="RefSeq" id="WP_140880870.1">
    <property type="nucleotide sequence ID" value="NZ_RCZP01000001.1"/>
</dbReference>
<protein>
    <submittedName>
        <fullName evidence="4">Amidohydrolase</fullName>
    </submittedName>
</protein>
<dbReference type="Gene3D" id="3.40.630.10">
    <property type="entry name" value="Zn peptidases"/>
    <property type="match status" value="1"/>
</dbReference>
<organism evidence="4 5">
    <name type="scientific">Muricoccus nepalensis</name>
    <dbReference type="NCBI Taxonomy" id="1854500"/>
    <lineage>
        <taxon>Bacteria</taxon>
        <taxon>Pseudomonadati</taxon>
        <taxon>Pseudomonadota</taxon>
        <taxon>Alphaproteobacteria</taxon>
        <taxon>Acetobacterales</taxon>
        <taxon>Roseomonadaceae</taxon>
        <taxon>Muricoccus</taxon>
    </lineage>
</organism>
<evidence type="ECO:0000313" key="4">
    <source>
        <dbReference type="EMBL" id="TPG61141.1"/>
    </source>
</evidence>
<dbReference type="Pfam" id="PF01546">
    <property type="entry name" value="Peptidase_M20"/>
    <property type="match status" value="1"/>
</dbReference>
<dbReference type="PANTHER" id="PTHR11014">
    <property type="entry name" value="PEPTIDASE M20 FAMILY MEMBER"/>
    <property type="match status" value="1"/>
</dbReference>